<dbReference type="GeneID" id="79950034"/>
<organism evidence="1 2">
    <name type="scientific">Methanomicrobium antiquum</name>
    <dbReference type="NCBI Taxonomy" id="487686"/>
    <lineage>
        <taxon>Archaea</taxon>
        <taxon>Methanobacteriati</taxon>
        <taxon>Methanobacteriota</taxon>
        <taxon>Stenosarchaea group</taxon>
        <taxon>Methanomicrobia</taxon>
        <taxon>Methanomicrobiales</taxon>
        <taxon>Methanomicrobiaceae</taxon>
        <taxon>Methanomicrobium</taxon>
    </lineage>
</organism>
<keyword evidence="2" id="KW-1185">Reference proteome</keyword>
<evidence type="ECO:0000313" key="2">
    <source>
        <dbReference type="Proteomes" id="UP001218895"/>
    </source>
</evidence>
<dbReference type="EMBL" id="CP091092">
    <property type="protein sequence ID" value="WFN35813.1"/>
    <property type="molecule type" value="Genomic_DNA"/>
</dbReference>
<sequence length="107" mass="12285">MIQNFVCLMRLKALAHQLKILSLKGKIVATTKIISFQITDKIYMQEIKISDSIYNEILSRKKGRESISKTLERELKPVKKCAAVEELERLRKEPGSKLSVVEKRLGL</sequence>
<reference evidence="1" key="1">
    <citation type="submission" date="2022-01" db="EMBL/GenBank/DDBJ databases">
        <title>Complete genome of Methanomicrobium antiquum DSM 21220.</title>
        <authorList>
            <person name="Chen S.-C."/>
            <person name="You Y.-T."/>
            <person name="Zhou Y.-Z."/>
            <person name="Lai M.-C."/>
        </authorList>
    </citation>
    <scope>NUCLEOTIDE SEQUENCE</scope>
    <source>
        <strain evidence="1">DSM 21220</strain>
    </source>
</reference>
<evidence type="ECO:0000313" key="1">
    <source>
        <dbReference type="EMBL" id="WFN35813.1"/>
    </source>
</evidence>
<dbReference type="KEGG" id="manq:L1994_06510"/>
<proteinExistence type="predicted"/>
<dbReference type="AlphaFoldDB" id="A0AAF0FSM4"/>
<accession>A0AAF0FSM4</accession>
<gene>
    <name evidence="1" type="ORF">L1994_06510</name>
</gene>
<protein>
    <submittedName>
        <fullName evidence="1">Uncharacterized protein</fullName>
    </submittedName>
</protein>
<dbReference type="RefSeq" id="WP_278098652.1">
    <property type="nucleotide sequence ID" value="NZ_CP091092.1"/>
</dbReference>
<name>A0AAF0FSM4_9EURY</name>
<dbReference type="Proteomes" id="UP001218895">
    <property type="component" value="Chromosome"/>
</dbReference>